<evidence type="ECO:0000313" key="2">
    <source>
        <dbReference type="Proteomes" id="UP000784294"/>
    </source>
</evidence>
<comment type="caution">
    <text evidence="1">The sequence shown here is derived from an EMBL/GenBank/DDBJ whole genome shotgun (WGS) entry which is preliminary data.</text>
</comment>
<organism evidence="1 2">
    <name type="scientific">Protopolystoma xenopodis</name>
    <dbReference type="NCBI Taxonomy" id="117903"/>
    <lineage>
        <taxon>Eukaryota</taxon>
        <taxon>Metazoa</taxon>
        <taxon>Spiralia</taxon>
        <taxon>Lophotrochozoa</taxon>
        <taxon>Platyhelminthes</taxon>
        <taxon>Monogenea</taxon>
        <taxon>Polyopisthocotylea</taxon>
        <taxon>Polystomatidea</taxon>
        <taxon>Polystomatidae</taxon>
        <taxon>Protopolystoma</taxon>
    </lineage>
</organism>
<dbReference type="EMBL" id="CAAALY010044692">
    <property type="protein sequence ID" value="VEL20096.1"/>
    <property type="molecule type" value="Genomic_DNA"/>
</dbReference>
<dbReference type="AlphaFoldDB" id="A0A448WTR9"/>
<accession>A0A448WTR9</accession>
<sequence>MMLFILRIPADRFHSFLSIFFLTLVGRTELLASLRPLDCFSTGSLPSRSRLRLLGQAPSLVALCAIDNLSFRTNRVSPCFVHRVLASSSCSFAKSAISRHARPHFLQKLLMRPGQPEVSALSEYIVDLSVNITCLAKCPQIVLVFYASCSVS</sequence>
<proteinExistence type="predicted"/>
<gene>
    <name evidence="1" type="ORF">PXEA_LOCUS13536</name>
</gene>
<keyword evidence="2" id="KW-1185">Reference proteome</keyword>
<evidence type="ECO:0000313" key="1">
    <source>
        <dbReference type="EMBL" id="VEL20096.1"/>
    </source>
</evidence>
<protein>
    <submittedName>
        <fullName evidence="1">Uncharacterized protein</fullName>
    </submittedName>
</protein>
<dbReference type="Proteomes" id="UP000784294">
    <property type="component" value="Unassembled WGS sequence"/>
</dbReference>
<name>A0A448WTR9_9PLAT</name>
<reference evidence="1" key="1">
    <citation type="submission" date="2018-11" db="EMBL/GenBank/DDBJ databases">
        <authorList>
            <consortium name="Pathogen Informatics"/>
        </authorList>
    </citation>
    <scope>NUCLEOTIDE SEQUENCE</scope>
</reference>